<dbReference type="Pfam" id="PF22725">
    <property type="entry name" value="GFO_IDH_MocA_C3"/>
    <property type="match status" value="1"/>
</dbReference>
<feature type="domain" description="Gfo/Idh/MocA-like oxidoreductase N-terminal" evidence="3">
    <location>
        <begin position="4"/>
        <end position="121"/>
    </location>
</feature>
<name>A0ABY7VQ41_9BACT</name>
<proteinExistence type="inferred from homology"/>
<feature type="domain" description="GFO/IDH/MocA-like oxidoreductase" evidence="4">
    <location>
        <begin position="132"/>
        <end position="246"/>
    </location>
</feature>
<dbReference type="InterPro" id="IPR050984">
    <property type="entry name" value="Gfo/Idh/MocA_domain"/>
</dbReference>
<dbReference type="RefSeq" id="WP_274148796.1">
    <property type="nucleotide sequence ID" value="NZ_CP117811.1"/>
</dbReference>
<reference evidence="5 6" key="1">
    <citation type="submission" date="2023-02" db="EMBL/GenBank/DDBJ databases">
        <title>Genome sequence of Lentisphaera profundi SAORIC-696.</title>
        <authorList>
            <person name="Kim e."/>
            <person name="Cho J.-C."/>
            <person name="Choi A."/>
            <person name="Kang I."/>
        </authorList>
    </citation>
    <scope>NUCLEOTIDE SEQUENCE [LARGE SCALE GENOMIC DNA]</scope>
    <source>
        <strain evidence="5 6">SAORIC-696</strain>
    </source>
</reference>
<keyword evidence="6" id="KW-1185">Reference proteome</keyword>
<evidence type="ECO:0000313" key="6">
    <source>
        <dbReference type="Proteomes" id="UP001214250"/>
    </source>
</evidence>
<evidence type="ECO:0000256" key="2">
    <source>
        <dbReference type="ARBA" id="ARBA00023002"/>
    </source>
</evidence>
<dbReference type="Gene3D" id="3.30.360.10">
    <property type="entry name" value="Dihydrodipicolinate Reductase, domain 2"/>
    <property type="match status" value="1"/>
</dbReference>
<comment type="similarity">
    <text evidence="1">Belongs to the Gfo/Idh/MocA family.</text>
</comment>
<dbReference type="PANTHER" id="PTHR22604:SF105">
    <property type="entry name" value="TRANS-1,2-DIHYDROBENZENE-1,2-DIOL DEHYDROGENASE"/>
    <property type="match status" value="1"/>
</dbReference>
<dbReference type="Pfam" id="PF01408">
    <property type="entry name" value="GFO_IDH_MocA"/>
    <property type="match status" value="1"/>
</dbReference>
<gene>
    <name evidence="5" type="ORF">PQO03_06315</name>
</gene>
<protein>
    <submittedName>
        <fullName evidence="5">Gfo/Idh/MocA family oxidoreductase</fullName>
    </submittedName>
</protein>
<evidence type="ECO:0000259" key="4">
    <source>
        <dbReference type="Pfam" id="PF22725"/>
    </source>
</evidence>
<evidence type="ECO:0000259" key="3">
    <source>
        <dbReference type="Pfam" id="PF01408"/>
    </source>
</evidence>
<dbReference type="PANTHER" id="PTHR22604">
    <property type="entry name" value="OXIDOREDUCTASES"/>
    <property type="match status" value="1"/>
</dbReference>
<dbReference type="EMBL" id="CP117811">
    <property type="protein sequence ID" value="WDE95333.1"/>
    <property type="molecule type" value="Genomic_DNA"/>
</dbReference>
<organism evidence="5 6">
    <name type="scientific">Lentisphaera profundi</name>
    <dbReference type="NCBI Taxonomy" id="1658616"/>
    <lineage>
        <taxon>Bacteria</taxon>
        <taxon>Pseudomonadati</taxon>
        <taxon>Lentisphaerota</taxon>
        <taxon>Lentisphaeria</taxon>
        <taxon>Lentisphaerales</taxon>
        <taxon>Lentisphaeraceae</taxon>
        <taxon>Lentisphaera</taxon>
    </lineage>
</organism>
<dbReference type="Proteomes" id="UP001214250">
    <property type="component" value="Chromosome 1"/>
</dbReference>
<evidence type="ECO:0000313" key="5">
    <source>
        <dbReference type="EMBL" id="WDE95333.1"/>
    </source>
</evidence>
<accession>A0ABY7VQ41</accession>
<evidence type="ECO:0000256" key="1">
    <source>
        <dbReference type="ARBA" id="ARBA00010928"/>
    </source>
</evidence>
<dbReference type="SUPFAM" id="SSF55347">
    <property type="entry name" value="Glyceraldehyde-3-phosphate dehydrogenase-like, C-terminal domain"/>
    <property type="match status" value="1"/>
</dbReference>
<sequence>MKTLKWGILGPGRIAEKVAEAILQSENGELYAIGSRSLDKAADFAKRFGASKSYDSYEELCADDKLDIIYIATPHSFHCEHSMIAMKHGKHVLCEKPFALDADEASQMMNCAKKNNVFLMEAMWSRFLPGMKKVKELLASNAIGTIKTFTANFCFSSSPEQKPRLFEPSLGGGALLDVGIYPVTLACSFFGFPLKSSARADLTDKGVDATSYYNLEFVNGVKAEMFSSIVQEGDSKAVITGEEGQIIIHANCWTLQSITLKNGKETSFHTPYEGSDYRLQIEEVNQCIEHGLKESSVNSFQWTQGMMQVMDDLREKMGVDYKTKM</sequence>
<dbReference type="SUPFAM" id="SSF51735">
    <property type="entry name" value="NAD(P)-binding Rossmann-fold domains"/>
    <property type="match status" value="1"/>
</dbReference>
<dbReference type="InterPro" id="IPR055170">
    <property type="entry name" value="GFO_IDH_MocA-like_dom"/>
</dbReference>
<dbReference type="InterPro" id="IPR000683">
    <property type="entry name" value="Gfo/Idh/MocA-like_OxRdtase_N"/>
</dbReference>
<dbReference type="InterPro" id="IPR036291">
    <property type="entry name" value="NAD(P)-bd_dom_sf"/>
</dbReference>
<dbReference type="Gene3D" id="3.40.50.720">
    <property type="entry name" value="NAD(P)-binding Rossmann-like Domain"/>
    <property type="match status" value="1"/>
</dbReference>
<keyword evidence="2" id="KW-0560">Oxidoreductase</keyword>